<dbReference type="SUPFAM" id="SSF51604">
    <property type="entry name" value="Enolase C-terminal domain-like"/>
    <property type="match status" value="1"/>
</dbReference>
<dbReference type="Gene3D" id="3.30.390.10">
    <property type="entry name" value="Enolase-like, N-terminal domain"/>
    <property type="match status" value="1"/>
</dbReference>
<dbReference type="Proteomes" id="UP001232445">
    <property type="component" value="Unassembled WGS sequence"/>
</dbReference>
<dbReference type="Pfam" id="PF02746">
    <property type="entry name" value="MR_MLE_N"/>
    <property type="match status" value="1"/>
</dbReference>
<comment type="cofactor">
    <cofactor evidence="1">
        <name>Mg(2+)</name>
        <dbReference type="ChEBI" id="CHEBI:18420"/>
    </cofactor>
</comment>
<name>A0ABU0CPH3_9BACI</name>
<dbReference type="InterPro" id="IPR013341">
    <property type="entry name" value="Mandelate_racemase_N_dom"/>
</dbReference>
<dbReference type="PANTHER" id="PTHR13794">
    <property type="entry name" value="ENOLASE SUPERFAMILY, MANDELATE RACEMASE"/>
    <property type="match status" value="1"/>
</dbReference>
<comment type="caution">
    <text evidence="5">The sequence shown here is derived from an EMBL/GenBank/DDBJ whole genome shotgun (WGS) entry which is preliminary data.</text>
</comment>
<proteinExistence type="predicted"/>
<accession>A0ABU0CPH3</accession>
<evidence type="ECO:0000313" key="6">
    <source>
        <dbReference type="Proteomes" id="UP001232445"/>
    </source>
</evidence>
<dbReference type="InterPro" id="IPR029017">
    <property type="entry name" value="Enolase-like_N"/>
</dbReference>
<dbReference type="SFLD" id="SFLDS00001">
    <property type="entry name" value="Enolase"/>
    <property type="match status" value="1"/>
</dbReference>
<organism evidence="5 6">
    <name type="scientific">Caldalkalibacillus uzonensis</name>
    <dbReference type="NCBI Taxonomy" id="353224"/>
    <lineage>
        <taxon>Bacteria</taxon>
        <taxon>Bacillati</taxon>
        <taxon>Bacillota</taxon>
        <taxon>Bacilli</taxon>
        <taxon>Bacillales</taxon>
        <taxon>Bacillaceae</taxon>
        <taxon>Caldalkalibacillus</taxon>
    </lineage>
</organism>
<keyword evidence="5" id="KW-0413">Isomerase</keyword>
<dbReference type="RefSeq" id="WP_307336465.1">
    <property type="nucleotide sequence ID" value="NZ_JAUSUQ010000003.1"/>
</dbReference>
<dbReference type="PANTHER" id="PTHR13794:SF58">
    <property type="entry name" value="MITOCHONDRIAL ENOLASE SUPERFAMILY MEMBER 1"/>
    <property type="match status" value="1"/>
</dbReference>
<evidence type="ECO:0000256" key="3">
    <source>
        <dbReference type="ARBA" id="ARBA00022842"/>
    </source>
</evidence>
<keyword evidence="3" id="KW-0460">Magnesium</keyword>
<protein>
    <submittedName>
        <fullName evidence="5">D-galactarolactone cycloisomerase</fullName>
        <ecNumber evidence="5">5.5.1.-</ecNumber>
    </submittedName>
</protein>
<dbReference type="Pfam" id="PF13378">
    <property type="entry name" value="MR_MLE_C"/>
    <property type="match status" value="1"/>
</dbReference>
<gene>
    <name evidence="5" type="ORF">J2S00_001103</name>
</gene>
<evidence type="ECO:0000256" key="2">
    <source>
        <dbReference type="ARBA" id="ARBA00022723"/>
    </source>
</evidence>
<evidence type="ECO:0000256" key="1">
    <source>
        <dbReference type="ARBA" id="ARBA00001946"/>
    </source>
</evidence>
<dbReference type="EC" id="5.5.1.-" evidence="5"/>
<dbReference type="InterPro" id="IPR013342">
    <property type="entry name" value="Mandelate_racemase_C"/>
</dbReference>
<dbReference type="InterPro" id="IPR029065">
    <property type="entry name" value="Enolase_C-like"/>
</dbReference>
<dbReference type="GO" id="GO:0016853">
    <property type="term" value="F:isomerase activity"/>
    <property type="evidence" value="ECO:0007669"/>
    <property type="project" value="UniProtKB-KW"/>
</dbReference>
<dbReference type="SFLD" id="SFLDG00179">
    <property type="entry name" value="mandelate_racemase"/>
    <property type="match status" value="1"/>
</dbReference>
<sequence>MKIVNVIPHVLSTPLDEKFSFSQGWVEKRSSLIVEIITDEGVVGWGESLCHGLQPPEIAASFIEFCYKPILIGRDPFDVEVLWEEMYNRSRPFGQSGAAVNAISGVDIALWDVIGRALNKPISKLIGGSFRSEVTPYATGFYRYKGKKYPESGIEEAKEHISKGFKAIKLKIGFGVEEDISFVSAIREAVGDQIKIMMDANCAYNLPAARRILNECQSLNIHFFEEPLAPEDIEGYKQLRNLSSTYIAAGENLFGKTGYRHWIANGALDILQPDLMSSGGFTECKKIAAMAQAWNTMLIPHVWGSGIGLAASLQFIASLPPTPLSLNPIEPMLEYDQSAHPFRGDLIYHSISMQDGKVPIPQKPGIGVDVNREVIERYEQPIFRK</sequence>
<dbReference type="InterPro" id="IPR046945">
    <property type="entry name" value="RHMD-like"/>
</dbReference>
<dbReference type="CDD" id="cd03316">
    <property type="entry name" value="MR_like"/>
    <property type="match status" value="1"/>
</dbReference>
<dbReference type="SUPFAM" id="SSF54826">
    <property type="entry name" value="Enolase N-terminal domain-like"/>
    <property type="match status" value="1"/>
</dbReference>
<evidence type="ECO:0000259" key="4">
    <source>
        <dbReference type="SMART" id="SM00922"/>
    </source>
</evidence>
<keyword evidence="2" id="KW-0479">Metal-binding</keyword>
<dbReference type="InterPro" id="IPR036849">
    <property type="entry name" value="Enolase-like_C_sf"/>
</dbReference>
<evidence type="ECO:0000313" key="5">
    <source>
        <dbReference type="EMBL" id="MDQ0338319.1"/>
    </source>
</evidence>
<dbReference type="Gene3D" id="3.20.20.120">
    <property type="entry name" value="Enolase-like C-terminal domain"/>
    <property type="match status" value="1"/>
</dbReference>
<reference evidence="5 6" key="1">
    <citation type="submission" date="2023-07" db="EMBL/GenBank/DDBJ databases">
        <title>Genomic Encyclopedia of Type Strains, Phase IV (KMG-IV): sequencing the most valuable type-strain genomes for metagenomic binning, comparative biology and taxonomic classification.</title>
        <authorList>
            <person name="Goeker M."/>
        </authorList>
    </citation>
    <scope>NUCLEOTIDE SEQUENCE [LARGE SCALE GENOMIC DNA]</scope>
    <source>
        <strain evidence="5 6">DSM 17740</strain>
    </source>
</reference>
<dbReference type="SMART" id="SM00922">
    <property type="entry name" value="MR_MLE"/>
    <property type="match status" value="1"/>
</dbReference>
<feature type="domain" description="Mandelate racemase/muconate lactonizing enzyme C-terminal" evidence="4">
    <location>
        <begin position="150"/>
        <end position="246"/>
    </location>
</feature>
<dbReference type="EMBL" id="JAUSUQ010000003">
    <property type="protein sequence ID" value="MDQ0338319.1"/>
    <property type="molecule type" value="Genomic_DNA"/>
</dbReference>
<keyword evidence="6" id="KW-1185">Reference proteome</keyword>